<protein>
    <submittedName>
        <fullName evidence="1">Uncharacterized protein</fullName>
    </submittedName>
</protein>
<dbReference type="EMBL" id="LXQA011041158">
    <property type="protein sequence ID" value="MCI82348.1"/>
    <property type="molecule type" value="Genomic_DNA"/>
</dbReference>
<dbReference type="AlphaFoldDB" id="A0A392V227"/>
<comment type="caution">
    <text evidence="1">The sequence shown here is derived from an EMBL/GenBank/DDBJ whole genome shotgun (WGS) entry which is preliminary data.</text>
</comment>
<evidence type="ECO:0000313" key="2">
    <source>
        <dbReference type="Proteomes" id="UP000265520"/>
    </source>
</evidence>
<sequence>MIALTSAAMTVSIRDPDGTGAITSGSDGT</sequence>
<dbReference type="Proteomes" id="UP000265520">
    <property type="component" value="Unassembled WGS sequence"/>
</dbReference>
<name>A0A392V227_9FABA</name>
<reference evidence="1 2" key="1">
    <citation type="journal article" date="2018" name="Front. Plant Sci.">
        <title>Red Clover (Trifolium pratense) and Zigzag Clover (T. medium) - A Picture of Genomic Similarities and Differences.</title>
        <authorList>
            <person name="Dluhosova J."/>
            <person name="Istvanek J."/>
            <person name="Nedelnik J."/>
            <person name="Repkova J."/>
        </authorList>
    </citation>
    <scope>NUCLEOTIDE SEQUENCE [LARGE SCALE GENOMIC DNA]</scope>
    <source>
        <strain evidence="2">cv. 10/8</strain>
        <tissue evidence="1">Leaf</tissue>
    </source>
</reference>
<proteinExistence type="predicted"/>
<evidence type="ECO:0000313" key="1">
    <source>
        <dbReference type="EMBL" id="MCI82348.1"/>
    </source>
</evidence>
<keyword evidence="2" id="KW-1185">Reference proteome</keyword>
<accession>A0A392V227</accession>
<organism evidence="1 2">
    <name type="scientific">Trifolium medium</name>
    <dbReference type="NCBI Taxonomy" id="97028"/>
    <lineage>
        <taxon>Eukaryota</taxon>
        <taxon>Viridiplantae</taxon>
        <taxon>Streptophyta</taxon>
        <taxon>Embryophyta</taxon>
        <taxon>Tracheophyta</taxon>
        <taxon>Spermatophyta</taxon>
        <taxon>Magnoliopsida</taxon>
        <taxon>eudicotyledons</taxon>
        <taxon>Gunneridae</taxon>
        <taxon>Pentapetalae</taxon>
        <taxon>rosids</taxon>
        <taxon>fabids</taxon>
        <taxon>Fabales</taxon>
        <taxon>Fabaceae</taxon>
        <taxon>Papilionoideae</taxon>
        <taxon>50 kb inversion clade</taxon>
        <taxon>NPAAA clade</taxon>
        <taxon>Hologalegina</taxon>
        <taxon>IRL clade</taxon>
        <taxon>Trifolieae</taxon>
        <taxon>Trifolium</taxon>
    </lineage>
</organism>